<feature type="repeat" description="ANK" evidence="1">
    <location>
        <begin position="133"/>
        <end position="165"/>
    </location>
</feature>
<protein>
    <recommendedName>
        <fullName evidence="2">G-patch domain-containing protein</fullName>
    </recommendedName>
</protein>
<dbReference type="GO" id="GO:0003676">
    <property type="term" value="F:nucleic acid binding"/>
    <property type="evidence" value="ECO:0007669"/>
    <property type="project" value="InterPro"/>
</dbReference>
<dbReference type="AlphaFoldDB" id="A0AA39LFT3"/>
<name>A0AA39LFT3_9BILA</name>
<dbReference type="PROSITE" id="PS50174">
    <property type="entry name" value="G_PATCH"/>
    <property type="match status" value="1"/>
</dbReference>
<dbReference type="Pfam" id="PF01585">
    <property type="entry name" value="G-patch"/>
    <property type="match status" value="1"/>
</dbReference>
<organism evidence="3 4">
    <name type="scientific">Steinernema hermaphroditum</name>
    <dbReference type="NCBI Taxonomy" id="289476"/>
    <lineage>
        <taxon>Eukaryota</taxon>
        <taxon>Metazoa</taxon>
        <taxon>Ecdysozoa</taxon>
        <taxon>Nematoda</taxon>
        <taxon>Chromadorea</taxon>
        <taxon>Rhabditida</taxon>
        <taxon>Tylenchina</taxon>
        <taxon>Panagrolaimomorpha</taxon>
        <taxon>Strongyloidoidea</taxon>
        <taxon>Steinernematidae</taxon>
        <taxon>Steinernema</taxon>
    </lineage>
</organism>
<comment type="caution">
    <text evidence="3">The sequence shown here is derived from an EMBL/GenBank/DDBJ whole genome shotgun (WGS) entry which is preliminary data.</text>
</comment>
<dbReference type="PANTHER" id="PTHR20923:SF1">
    <property type="entry name" value="G PATCH DOMAIN AND ANKYRIN REPEAT-CONTAINING PROTEIN 1"/>
    <property type="match status" value="1"/>
</dbReference>
<sequence>MSCYRPKTIKFVKSSTVDDFLSLSACNSESSAGGSSQELLTGNEARDFYKKVISEESPIIGYKNISQISSSATDHIPVRKQRLQHGCSLADLRTFTERDQRLFFRAATHGDVHSMRQFLCNYKDVCINMKDEHGWTPLMCAAAEGKLEAVKFIIANGANTKLCDSNGRSAESLAAMFRHYDVRECLTNLRMQTRSDNSLKRTGSAAVDLKNCSDCGSSYTDEAHFSSIVHIISTSKPIEAPGYSIPEWNIGYQMLQKTGWKETQGLGKCGEGKRYPVRTALKRDRKGLGLEKNIVKRVTHPEAHLAVPHSPSSRKLVVKEREEQLAKERRIAIKIRQEFMQ</sequence>
<dbReference type="PROSITE" id="PS50297">
    <property type="entry name" value="ANK_REP_REGION"/>
    <property type="match status" value="1"/>
</dbReference>
<keyword evidence="1" id="KW-0040">ANK repeat</keyword>
<dbReference type="SMART" id="SM00443">
    <property type="entry name" value="G_patch"/>
    <property type="match status" value="1"/>
</dbReference>
<proteinExistence type="predicted"/>
<dbReference type="Gene3D" id="1.25.40.20">
    <property type="entry name" value="Ankyrin repeat-containing domain"/>
    <property type="match status" value="1"/>
</dbReference>
<dbReference type="PANTHER" id="PTHR20923">
    <property type="entry name" value="BAT4 PROTEIN-RELATED"/>
    <property type="match status" value="1"/>
</dbReference>
<dbReference type="InterPro" id="IPR002110">
    <property type="entry name" value="Ankyrin_rpt"/>
</dbReference>
<evidence type="ECO:0000313" key="3">
    <source>
        <dbReference type="EMBL" id="KAK0395672.1"/>
    </source>
</evidence>
<dbReference type="Pfam" id="PF12796">
    <property type="entry name" value="Ank_2"/>
    <property type="match status" value="1"/>
</dbReference>
<reference evidence="3" key="1">
    <citation type="submission" date="2023-06" db="EMBL/GenBank/DDBJ databases">
        <title>Genomic analysis of the entomopathogenic nematode Steinernema hermaphroditum.</title>
        <authorList>
            <person name="Schwarz E.M."/>
            <person name="Heppert J.K."/>
            <person name="Baniya A."/>
            <person name="Schwartz H.T."/>
            <person name="Tan C.-H."/>
            <person name="Antoshechkin I."/>
            <person name="Sternberg P.W."/>
            <person name="Goodrich-Blair H."/>
            <person name="Dillman A.R."/>
        </authorList>
    </citation>
    <scope>NUCLEOTIDE SEQUENCE</scope>
    <source>
        <strain evidence="3">PS9179</strain>
        <tissue evidence="3">Whole animal</tissue>
    </source>
</reference>
<feature type="domain" description="G-patch" evidence="2">
    <location>
        <begin position="247"/>
        <end position="293"/>
    </location>
</feature>
<dbReference type="EMBL" id="JAUCMV010000005">
    <property type="protein sequence ID" value="KAK0395672.1"/>
    <property type="molecule type" value="Genomic_DNA"/>
</dbReference>
<gene>
    <name evidence="3" type="ORF">QR680_001384</name>
</gene>
<dbReference type="InterPro" id="IPR036770">
    <property type="entry name" value="Ankyrin_rpt-contain_sf"/>
</dbReference>
<dbReference type="SMART" id="SM00248">
    <property type="entry name" value="ANK"/>
    <property type="match status" value="2"/>
</dbReference>
<dbReference type="InterPro" id="IPR039146">
    <property type="entry name" value="GPANK1"/>
</dbReference>
<keyword evidence="4" id="KW-1185">Reference proteome</keyword>
<dbReference type="PROSITE" id="PS50088">
    <property type="entry name" value="ANK_REPEAT"/>
    <property type="match status" value="1"/>
</dbReference>
<evidence type="ECO:0000259" key="2">
    <source>
        <dbReference type="PROSITE" id="PS50174"/>
    </source>
</evidence>
<dbReference type="Proteomes" id="UP001175271">
    <property type="component" value="Unassembled WGS sequence"/>
</dbReference>
<dbReference type="SUPFAM" id="SSF48403">
    <property type="entry name" value="Ankyrin repeat"/>
    <property type="match status" value="1"/>
</dbReference>
<accession>A0AA39LFT3</accession>
<evidence type="ECO:0000256" key="1">
    <source>
        <dbReference type="PROSITE-ProRule" id="PRU00023"/>
    </source>
</evidence>
<evidence type="ECO:0000313" key="4">
    <source>
        <dbReference type="Proteomes" id="UP001175271"/>
    </source>
</evidence>
<dbReference type="InterPro" id="IPR000467">
    <property type="entry name" value="G_patch_dom"/>
</dbReference>